<keyword evidence="7" id="KW-0472">Membrane</keyword>
<keyword evidence="9" id="KW-1185">Reference proteome</keyword>
<evidence type="ECO:0000256" key="7">
    <source>
        <dbReference type="ARBA" id="ARBA00023136"/>
    </source>
</evidence>
<name>A0A388TJ84_9BACT</name>
<evidence type="ECO:0000256" key="6">
    <source>
        <dbReference type="ARBA" id="ARBA00023010"/>
    </source>
</evidence>
<reference evidence="8 9" key="1">
    <citation type="journal article" date="2019" name="ISME J.">
        <title>Genome analyses of uncultured TG2/ZB3 bacteria in 'Margulisbacteria' specifically attached to ectosymbiotic spirochetes of protists in the termite gut.</title>
        <authorList>
            <person name="Utami Y.D."/>
            <person name="Kuwahara H."/>
            <person name="Igai K."/>
            <person name="Murakami T."/>
            <person name="Sugaya K."/>
            <person name="Morikawa T."/>
            <person name="Nagura Y."/>
            <person name="Yuki M."/>
            <person name="Deevong P."/>
            <person name="Inoue T."/>
            <person name="Kihara K."/>
            <person name="Lo N."/>
            <person name="Yamada A."/>
            <person name="Ohkuma M."/>
            <person name="Hongoh Y."/>
        </authorList>
    </citation>
    <scope>NUCLEOTIDE SEQUENCE [LARGE SCALE GENOMIC DNA]</scope>
    <source>
        <strain evidence="8">NkOx7-02</strain>
    </source>
</reference>
<keyword evidence="6" id="KW-0811">Translocation</keyword>
<evidence type="ECO:0000256" key="4">
    <source>
        <dbReference type="ARBA" id="ARBA00022927"/>
    </source>
</evidence>
<dbReference type="AlphaFoldDB" id="A0A388TJ84"/>
<keyword evidence="2" id="KW-0813">Transport</keyword>
<keyword evidence="5" id="KW-1133">Transmembrane helix</keyword>
<evidence type="ECO:0000313" key="9">
    <source>
        <dbReference type="Proteomes" id="UP000275925"/>
    </source>
</evidence>
<dbReference type="GO" id="GO:0016020">
    <property type="term" value="C:membrane"/>
    <property type="evidence" value="ECO:0007669"/>
    <property type="project" value="UniProtKB-ARBA"/>
</dbReference>
<evidence type="ECO:0000256" key="3">
    <source>
        <dbReference type="ARBA" id="ARBA00022692"/>
    </source>
</evidence>
<dbReference type="Proteomes" id="UP000275925">
    <property type="component" value="Unassembled WGS sequence"/>
</dbReference>
<sequence>MVGGMELIIIGVVIVLLFGGAQLPKLARSLGGFFSEFNAAKEEAE</sequence>
<keyword evidence="4" id="KW-0653">Protein transport</keyword>
<evidence type="ECO:0000313" key="8">
    <source>
        <dbReference type="EMBL" id="GBR77074.1"/>
    </source>
</evidence>
<dbReference type="Gene3D" id="1.20.5.3310">
    <property type="match status" value="1"/>
</dbReference>
<evidence type="ECO:0000256" key="5">
    <source>
        <dbReference type="ARBA" id="ARBA00022989"/>
    </source>
</evidence>
<dbReference type="Pfam" id="PF02416">
    <property type="entry name" value="TatA_B_E"/>
    <property type="match status" value="1"/>
</dbReference>
<organism evidence="8 9">
    <name type="scientific">Candidatus Termititenax persephonae</name>
    <dbReference type="NCBI Taxonomy" id="2218525"/>
    <lineage>
        <taxon>Bacteria</taxon>
        <taxon>Bacillati</taxon>
        <taxon>Candidatus Margulisiibacteriota</taxon>
        <taxon>Candidatus Termititenacia</taxon>
        <taxon>Candidatus Termititenacales</taxon>
        <taxon>Candidatus Termititenacaceae</taxon>
        <taxon>Candidatus Termititenax</taxon>
    </lineage>
</organism>
<proteinExistence type="predicted"/>
<dbReference type="InterPro" id="IPR003369">
    <property type="entry name" value="TatA/B/E"/>
</dbReference>
<gene>
    <name evidence="8" type="primary">tatA</name>
    <name evidence="8" type="ORF">NO2_1527</name>
</gene>
<evidence type="ECO:0000256" key="2">
    <source>
        <dbReference type="ARBA" id="ARBA00022448"/>
    </source>
</evidence>
<dbReference type="EMBL" id="BGZO01000098">
    <property type="protein sequence ID" value="GBR77074.1"/>
    <property type="molecule type" value="Genomic_DNA"/>
</dbReference>
<evidence type="ECO:0000256" key="1">
    <source>
        <dbReference type="ARBA" id="ARBA00004167"/>
    </source>
</evidence>
<comment type="subcellular location">
    <subcellularLocation>
        <location evidence="1">Membrane</location>
        <topology evidence="1">Single-pass membrane protein</topology>
    </subcellularLocation>
</comment>
<dbReference type="GO" id="GO:0015031">
    <property type="term" value="P:protein transport"/>
    <property type="evidence" value="ECO:0007669"/>
    <property type="project" value="UniProtKB-KW"/>
</dbReference>
<accession>A0A388TJ84</accession>
<keyword evidence="3" id="KW-0812">Transmembrane</keyword>
<comment type="caution">
    <text evidence="8">The sequence shown here is derived from an EMBL/GenBank/DDBJ whole genome shotgun (WGS) entry which is preliminary data.</text>
</comment>
<feature type="non-terminal residue" evidence="8">
    <location>
        <position position="45"/>
    </location>
</feature>
<protein>
    <submittedName>
        <fullName evidence="8">Sec-independent protein translocase protein TatA</fullName>
    </submittedName>
</protein>